<dbReference type="Pfam" id="PF12775">
    <property type="entry name" value="AAA_7"/>
    <property type="match status" value="1"/>
</dbReference>
<dbReference type="InterPro" id="IPR027417">
    <property type="entry name" value="P-loop_NTPase"/>
</dbReference>
<reference evidence="1 2" key="1">
    <citation type="submission" date="2024-04" db="EMBL/GenBank/DDBJ databases">
        <authorList>
            <consortium name="Genoscope - CEA"/>
            <person name="William W."/>
        </authorList>
    </citation>
    <scope>NUCLEOTIDE SEQUENCE [LARGE SCALE GENOMIC DNA]</scope>
</reference>
<feature type="non-terminal residue" evidence="1">
    <location>
        <position position="211"/>
    </location>
</feature>
<comment type="caution">
    <text evidence="1">The sequence shown here is derived from an EMBL/GenBank/DDBJ whole genome shotgun (WGS) entry which is preliminary data.</text>
</comment>
<proteinExistence type="predicted"/>
<evidence type="ECO:0000313" key="1">
    <source>
        <dbReference type="EMBL" id="CAL1529519.1"/>
    </source>
</evidence>
<dbReference type="Proteomes" id="UP001497497">
    <property type="component" value="Unassembled WGS sequence"/>
</dbReference>
<organism evidence="1 2">
    <name type="scientific">Lymnaea stagnalis</name>
    <name type="common">Great pond snail</name>
    <name type="synonym">Helix stagnalis</name>
    <dbReference type="NCBI Taxonomy" id="6523"/>
    <lineage>
        <taxon>Eukaryota</taxon>
        <taxon>Metazoa</taxon>
        <taxon>Spiralia</taxon>
        <taxon>Lophotrochozoa</taxon>
        <taxon>Mollusca</taxon>
        <taxon>Gastropoda</taxon>
        <taxon>Heterobranchia</taxon>
        <taxon>Euthyneura</taxon>
        <taxon>Panpulmonata</taxon>
        <taxon>Hygrophila</taxon>
        <taxon>Lymnaeoidea</taxon>
        <taxon>Lymnaeidae</taxon>
        <taxon>Lymnaea</taxon>
    </lineage>
</organism>
<keyword evidence="2" id="KW-1185">Reference proteome</keyword>
<dbReference type="SUPFAM" id="SSF52540">
    <property type="entry name" value="P-loop containing nucleoside triphosphate hydrolases"/>
    <property type="match status" value="2"/>
</dbReference>
<dbReference type="GO" id="GO:0051959">
    <property type="term" value="F:dynein light intermediate chain binding"/>
    <property type="evidence" value="ECO:0007669"/>
    <property type="project" value="InterPro"/>
</dbReference>
<name>A0AAV2H716_LYMST</name>
<dbReference type="PANTHER" id="PTHR22878:SF66">
    <property type="entry name" value="DYNEIN AXONEMAL HEAVY CHAIN 7"/>
    <property type="match status" value="1"/>
</dbReference>
<dbReference type="GO" id="GO:0045505">
    <property type="term" value="F:dynein intermediate chain binding"/>
    <property type="evidence" value="ECO:0007669"/>
    <property type="project" value="InterPro"/>
</dbReference>
<sequence>MLPFPPEGTIYDYQFLKEKFEKPKNKKKGDEESEDLFTEDLMELLNKDMAGIEKKICGRWAHWSEELTAMPEISSEAAFNEIIVPTVDTVRYTALMEMLTLHDNHYLIIGPTGTGKSVYITDFLLKKLDKNIYKPNILNFSAQTSSTQTQNMIMSKLDKRRKGVYGPPPGKRALVFVDDLNMPMPEQWGAQPPIELLRQWVDHWNWYDLTD</sequence>
<accession>A0AAV2H716</accession>
<dbReference type="GO" id="GO:0030286">
    <property type="term" value="C:dynein complex"/>
    <property type="evidence" value="ECO:0007669"/>
    <property type="project" value="InterPro"/>
</dbReference>
<dbReference type="PANTHER" id="PTHR22878">
    <property type="entry name" value="DYNEIN HEAVY CHAIN 6, AXONEMAL-LIKE-RELATED"/>
    <property type="match status" value="1"/>
</dbReference>
<evidence type="ECO:0008006" key="3">
    <source>
        <dbReference type="Google" id="ProtNLM"/>
    </source>
</evidence>
<dbReference type="Gene3D" id="3.40.50.300">
    <property type="entry name" value="P-loop containing nucleotide triphosphate hydrolases"/>
    <property type="match status" value="1"/>
</dbReference>
<dbReference type="EMBL" id="CAXITT010000050">
    <property type="protein sequence ID" value="CAL1529519.1"/>
    <property type="molecule type" value="Genomic_DNA"/>
</dbReference>
<protein>
    <recommendedName>
        <fullName evidence="3">Dynein heavy chain</fullName>
    </recommendedName>
</protein>
<dbReference type="InterPro" id="IPR026983">
    <property type="entry name" value="DHC"/>
</dbReference>
<gene>
    <name evidence="1" type="ORF">GSLYS_00003674001</name>
</gene>
<evidence type="ECO:0000313" key="2">
    <source>
        <dbReference type="Proteomes" id="UP001497497"/>
    </source>
</evidence>
<dbReference type="GO" id="GO:0007018">
    <property type="term" value="P:microtubule-based movement"/>
    <property type="evidence" value="ECO:0007669"/>
    <property type="project" value="InterPro"/>
</dbReference>
<dbReference type="AlphaFoldDB" id="A0AAV2H716"/>